<keyword evidence="7" id="KW-0547">Nucleotide-binding</keyword>
<dbReference type="GO" id="GO:0005524">
    <property type="term" value="F:ATP binding"/>
    <property type="evidence" value="ECO:0007669"/>
    <property type="project" value="UniProtKB-KW"/>
</dbReference>
<comment type="catalytic activity">
    <reaction evidence="11">
        <text>L-threonyl-[protein] + ATP = O-phospho-L-threonyl-[protein] + ADP + H(+)</text>
        <dbReference type="Rhea" id="RHEA:46608"/>
        <dbReference type="Rhea" id="RHEA-COMP:11060"/>
        <dbReference type="Rhea" id="RHEA-COMP:11605"/>
        <dbReference type="ChEBI" id="CHEBI:15378"/>
        <dbReference type="ChEBI" id="CHEBI:30013"/>
        <dbReference type="ChEBI" id="CHEBI:30616"/>
        <dbReference type="ChEBI" id="CHEBI:61977"/>
        <dbReference type="ChEBI" id="CHEBI:456216"/>
        <dbReference type="EC" id="2.7.11.1"/>
    </reaction>
</comment>
<dbReference type="PROSITE" id="PS01245">
    <property type="entry name" value="RIO1"/>
    <property type="match status" value="1"/>
</dbReference>
<evidence type="ECO:0000259" key="13">
    <source>
        <dbReference type="SMART" id="SM00090"/>
    </source>
</evidence>
<dbReference type="InterPro" id="IPR036188">
    <property type="entry name" value="FAD/NAD-bd_sf"/>
</dbReference>
<dbReference type="InterPro" id="IPR018934">
    <property type="entry name" value="RIO_dom"/>
</dbReference>
<name>A0A0N4Z9B9_PARTI</name>
<evidence type="ECO:0000256" key="7">
    <source>
        <dbReference type="ARBA" id="ARBA00022741"/>
    </source>
</evidence>
<proteinExistence type="inferred from homology"/>
<dbReference type="GO" id="GO:0005092">
    <property type="term" value="F:GDP-dissociation inhibitor activity"/>
    <property type="evidence" value="ECO:0007669"/>
    <property type="project" value="InterPro"/>
</dbReference>
<keyword evidence="5" id="KW-0808">Transferase</keyword>
<dbReference type="Gene3D" id="1.10.405.10">
    <property type="entry name" value="Guanine Nucleotide Dissociation Inhibitor, domain 1"/>
    <property type="match status" value="1"/>
</dbReference>
<evidence type="ECO:0000256" key="4">
    <source>
        <dbReference type="ARBA" id="ARBA00022527"/>
    </source>
</evidence>
<dbReference type="InterPro" id="IPR000687">
    <property type="entry name" value="RIO_kinase"/>
</dbReference>
<dbReference type="Pfam" id="PF00996">
    <property type="entry name" value="GDI"/>
    <property type="match status" value="2"/>
</dbReference>
<keyword evidence="14" id="KW-1185">Reference proteome</keyword>
<evidence type="ECO:0000256" key="3">
    <source>
        <dbReference type="ARBA" id="ARBA00012513"/>
    </source>
</evidence>
<evidence type="ECO:0000256" key="9">
    <source>
        <dbReference type="ARBA" id="ARBA00022840"/>
    </source>
</evidence>
<keyword evidence="10" id="KW-0460">Magnesium</keyword>
<organism evidence="14 15">
    <name type="scientific">Parastrongyloides trichosuri</name>
    <name type="common">Possum-specific nematode worm</name>
    <dbReference type="NCBI Taxonomy" id="131310"/>
    <lineage>
        <taxon>Eukaryota</taxon>
        <taxon>Metazoa</taxon>
        <taxon>Ecdysozoa</taxon>
        <taxon>Nematoda</taxon>
        <taxon>Chromadorea</taxon>
        <taxon>Rhabditida</taxon>
        <taxon>Tylenchina</taxon>
        <taxon>Panagrolaimomorpha</taxon>
        <taxon>Strongyloidoidea</taxon>
        <taxon>Strongyloididae</taxon>
        <taxon>Parastrongyloides</taxon>
    </lineage>
</organism>
<dbReference type="Gene3D" id="3.50.50.60">
    <property type="entry name" value="FAD/NAD(P)-binding domain"/>
    <property type="match status" value="1"/>
</dbReference>
<evidence type="ECO:0000256" key="8">
    <source>
        <dbReference type="ARBA" id="ARBA00022777"/>
    </source>
</evidence>
<dbReference type="GO" id="GO:0007264">
    <property type="term" value="P:small GTPase-mediated signal transduction"/>
    <property type="evidence" value="ECO:0007669"/>
    <property type="project" value="InterPro"/>
</dbReference>
<evidence type="ECO:0000256" key="10">
    <source>
        <dbReference type="ARBA" id="ARBA00022842"/>
    </source>
</evidence>
<evidence type="ECO:0000256" key="5">
    <source>
        <dbReference type="ARBA" id="ARBA00022679"/>
    </source>
</evidence>
<feature type="domain" description="RIO kinase" evidence="13">
    <location>
        <begin position="790"/>
        <end position="1020"/>
    </location>
</feature>
<comment type="similarity">
    <text evidence="2">Belongs to the protein kinase superfamily. RIO-type Ser/Thr kinase family.</text>
</comment>
<keyword evidence="9" id="KW-0067">ATP-binding</keyword>
<evidence type="ECO:0000256" key="6">
    <source>
        <dbReference type="ARBA" id="ARBA00022723"/>
    </source>
</evidence>
<dbReference type="GO" id="GO:0005829">
    <property type="term" value="C:cytosol"/>
    <property type="evidence" value="ECO:0007669"/>
    <property type="project" value="TreeGrafter"/>
</dbReference>
<evidence type="ECO:0000256" key="2">
    <source>
        <dbReference type="ARBA" id="ARBA00009196"/>
    </source>
</evidence>
<dbReference type="SUPFAM" id="SSF56112">
    <property type="entry name" value="Protein kinase-like (PK-like)"/>
    <property type="match status" value="1"/>
</dbReference>
<keyword evidence="6" id="KW-0479">Metal-binding</keyword>
<dbReference type="Pfam" id="PF01163">
    <property type="entry name" value="RIO1"/>
    <property type="match status" value="1"/>
</dbReference>
<dbReference type="STRING" id="131310.A0A0N4Z9B9"/>
<evidence type="ECO:0000256" key="11">
    <source>
        <dbReference type="ARBA" id="ARBA00047899"/>
    </source>
</evidence>
<dbReference type="InterPro" id="IPR018203">
    <property type="entry name" value="GDP_dissociation_inhibitor"/>
</dbReference>
<dbReference type="AlphaFoldDB" id="A0A0N4Z9B9"/>
<dbReference type="PANTHER" id="PTHR11787">
    <property type="entry name" value="RAB GDP-DISSOCIATION INHIBITOR"/>
    <property type="match status" value="1"/>
</dbReference>
<protein>
    <recommendedName>
        <fullName evidence="3">non-specific serine/threonine protein kinase</fullName>
        <ecNumber evidence="3">2.7.11.1</ecNumber>
    </recommendedName>
</protein>
<dbReference type="FunFam" id="1.10.405.10:FF:000003">
    <property type="entry name" value="Rab proteins geranylgeranyltransferase component A"/>
    <property type="match status" value="1"/>
</dbReference>
<comment type="catalytic activity">
    <reaction evidence="12">
        <text>L-seryl-[protein] + ATP = O-phospho-L-seryl-[protein] + ADP + H(+)</text>
        <dbReference type="Rhea" id="RHEA:17989"/>
        <dbReference type="Rhea" id="RHEA-COMP:9863"/>
        <dbReference type="Rhea" id="RHEA-COMP:11604"/>
        <dbReference type="ChEBI" id="CHEBI:15378"/>
        <dbReference type="ChEBI" id="CHEBI:29999"/>
        <dbReference type="ChEBI" id="CHEBI:30616"/>
        <dbReference type="ChEBI" id="CHEBI:83421"/>
        <dbReference type="ChEBI" id="CHEBI:456216"/>
        <dbReference type="EC" id="2.7.11.1"/>
    </reaction>
</comment>
<dbReference type="InterPro" id="IPR018935">
    <property type="entry name" value="RIO_kinase_CS"/>
</dbReference>
<evidence type="ECO:0000256" key="1">
    <source>
        <dbReference type="ARBA" id="ARBA00005593"/>
    </source>
</evidence>
<dbReference type="EC" id="2.7.11.1" evidence="3"/>
<evidence type="ECO:0000313" key="15">
    <source>
        <dbReference type="WBParaSite" id="PTRK_0000391000.1"/>
    </source>
</evidence>
<dbReference type="PANTHER" id="PTHR11787:SF4">
    <property type="entry name" value="CHM, RAB ESCORT PROTEIN 1"/>
    <property type="match status" value="1"/>
</dbReference>
<evidence type="ECO:0000313" key="14">
    <source>
        <dbReference type="Proteomes" id="UP000038045"/>
    </source>
</evidence>
<keyword evidence="4" id="KW-0723">Serine/threonine-protein kinase</keyword>
<dbReference type="WBParaSite" id="PTRK_0000391000.1">
    <property type="protein sequence ID" value="PTRK_0000391000.1"/>
    <property type="gene ID" value="PTRK_0000391000"/>
</dbReference>
<dbReference type="Gene3D" id="1.10.510.10">
    <property type="entry name" value="Transferase(Phosphotransferase) domain 1"/>
    <property type="match status" value="1"/>
</dbReference>
<dbReference type="GO" id="GO:0004674">
    <property type="term" value="F:protein serine/threonine kinase activity"/>
    <property type="evidence" value="ECO:0007669"/>
    <property type="project" value="UniProtKB-KW"/>
</dbReference>
<dbReference type="GO" id="GO:0005634">
    <property type="term" value="C:nucleus"/>
    <property type="evidence" value="ECO:0007669"/>
    <property type="project" value="TreeGrafter"/>
</dbReference>
<evidence type="ECO:0000256" key="12">
    <source>
        <dbReference type="ARBA" id="ARBA00048679"/>
    </source>
</evidence>
<reference evidence="15" key="1">
    <citation type="submission" date="2017-02" db="UniProtKB">
        <authorList>
            <consortium name="WormBaseParasite"/>
        </authorList>
    </citation>
    <scope>IDENTIFICATION</scope>
</reference>
<sequence length="1064" mass="122065">MEDLLPESVDVIVLGTGLPESMLAAASSRAGLSVLTIDKNPFYGSSWTSFNFDGLKNWATNKDDTKKKEYTANFLIEDGEIFLPTNQEFNNDGIDNIKFETFNTKESDELEKISRKFSIDLNPKLLLSTGPMVSILCDSEVSKYVEFVNADRLLCLTDITNDEVSYEQFISNVPCSKSDIFKSNSLTMIEKRIMMKFLTEVLKWHFHRDEHEWKESMNDNFIDFLRKQKIGDSLIKYILDIIAILRKGYETYECLDAIASFLTSIGRFGNSPFLYPIYGVGELPQGFSRLSAVYGGIFCLDKRIDGIIVKNDKITGIVAEGQKITCKTLISNSGYLPENYLSKNIINNKIERLIIISNKSIKSDCDDAKVAVLNLASLNNDVKCCLIETGFHGQTAPKGYYVTHITSEKFSDDFISNLDKLFTKSEEGEISSSILMKTKFSIHKLDECIDYNVLPMNLYVTPTTDSDLDFKSIISQCKQLFNKIFPEFDFLPEKLISSNNDNEEECSEAMSLLEEDKVPLGIMDDEELRLALEAQKQWDIKNSKSSGNPWKINTLNDSSKLTDIMSEEVLKKLNVEEKPKETLSNISIDIQSCDDDIDPDLKLALELQKQFDMEINEENNSDYQEAIKLQKLFDEEIAQVYNKDSSLDINEAKKIQHQWDLEVLKKDADDKSEISFGMARYKYSHDDEIDCEVPIEELNDEEDEIELSWTKKYEKKDNIIADIDNNQSGILNVSKHNVEVTKIKNADKTMNFAIGMNVGDCSEEKISSKVFNKLRQYSKDEIKRNFRIKDKAEKSTYEQGMDEDTRLIIFKVIQKDEMDSVEGIIASGKESIVLHGKKEEKNFAIKVYKKTLTEFKNRNEYVKDDFRFKNPGHILTVWAEKEFLNLKRLKKAEINAPEPLYLKKNVMIMTMIGGKNPALKLKDITFEDDESKTDAYIQVEDILLDMYKKCKLVHGDLSEFNLLYHNNNVYVIDVSQAMDLSHPRSLHFLLRDLENVLAFFNKIETPNLPTLGALFEKITDIPIDEEKNVHVQVEQFEADNRNIHLRENKSKPSNVELQGMEDEE</sequence>
<dbReference type="GO" id="GO:0016192">
    <property type="term" value="P:vesicle-mediated transport"/>
    <property type="evidence" value="ECO:0007669"/>
    <property type="project" value="TreeGrafter"/>
</dbReference>
<dbReference type="Gene3D" id="3.30.200.20">
    <property type="entry name" value="Phosphorylase Kinase, domain 1"/>
    <property type="match status" value="1"/>
</dbReference>
<dbReference type="Proteomes" id="UP000038045">
    <property type="component" value="Unplaced"/>
</dbReference>
<dbReference type="GO" id="GO:0005968">
    <property type="term" value="C:Rab-protein geranylgeranyltransferase complex"/>
    <property type="evidence" value="ECO:0007669"/>
    <property type="project" value="TreeGrafter"/>
</dbReference>
<dbReference type="SUPFAM" id="SSF51905">
    <property type="entry name" value="FAD/NAD(P)-binding domain"/>
    <property type="match status" value="1"/>
</dbReference>
<dbReference type="PRINTS" id="PR00891">
    <property type="entry name" value="RABGDIREP"/>
</dbReference>
<dbReference type="GO" id="GO:0046872">
    <property type="term" value="F:metal ion binding"/>
    <property type="evidence" value="ECO:0007669"/>
    <property type="project" value="UniProtKB-KW"/>
</dbReference>
<dbReference type="SMART" id="SM00090">
    <property type="entry name" value="RIO"/>
    <property type="match status" value="1"/>
</dbReference>
<dbReference type="InterPro" id="IPR011009">
    <property type="entry name" value="Kinase-like_dom_sf"/>
</dbReference>
<keyword evidence="8" id="KW-0418">Kinase</keyword>
<accession>A0A0N4Z9B9</accession>
<comment type="similarity">
    <text evidence="1">Belongs to the Rab GDI family.</text>
</comment>
<dbReference type="Gene3D" id="3.30.519.10">
    <property type="entry name" value="Guanine Nucleotide Dissociation Inhibitor, domain 2"/>
    <property type="match status" value="1"/>
</dbReference>